<evidence type="ECO:0000313" key="2">
    <source>
        <dbReference type="Proteomes" id="UP001521137"/>
    </source>
</evidence>
<comment type="caution">
    <text evidence="1">The sequence shown here is derived from an EMBL/GenBank/DDBJ whole genome shotgun (WGS) entry which is preliminary data.</text>
</comment>
<dbReference type="RefSeq" id="WP_235311725.1">
    <property type="nucleotide sequence ID" value="NZ_JAKGAS010000004.1"/>
</dbReference>
<dbReference type="Proteomes" id="UP001521137">
    <property type="component" value="Unassembled WGS sequence"/>
</dbReference>
<reference evidence="1 2" key="1">
    <citation type="submission" date="2022-01" db="EMBL/GenBank/DDBJ databases">
        <title>Paraglaciecola sp. G1-23.</title>
        <authorList>
            <person name="Jin M.S."/>
            <person name="Han D.M."/>
            <person name="Kim H.M."/>
            <person name="Jeon C.O."/>
        </authorList>
    </citation>
    <scope>NUCLEOTIDE SEQUENCE [LARGE SCALE GENOMIC DNA]</scope>
    <source>
        <strain evidence="1 2">G1-23</strain>
    </source>
</reference>
<gene>
    <name evidence="1" type="ORF">L0668_08335</name>
</gene>
<dbReference type="PANTHER" id="PTHR43861">
    <property type="entry name" value="TRANS-ACONITATE 2-METHYLTRANSFERASE-RELATED"/>
    <property type="match status" value="1"/>
</dbReference>
<dbReference type="CDD" id="cd02440">
    <property type="entry name" value="AdoMet_MTases"/>
    <property type="match status" value="1"/>
</dbReference>
<keyword evidence="1" id="KW-0808">Transferase</keyword>
<protein>
    <submittedName>
        <fullName evidence="1">Class I SAM-dependent methyltransferase</fullName>
    </submittedName>
</protein>
<dbReference type="Gene3D" id="3.40.50.150">
    <property type="entry name" value="Vaccinia Virus protein VP39"/>
    <property type="match status" value="1"/>
</dbReference>
<accession>A0ABS9D5C0</accession>
<organism evidence="1 2">
    <name type="scientific">Paraglaciecola algarum</name>
    <dbReference type="NCBI Taxonomy" id="3050085"/>
    <lineage>
        <taxon>Bacteria</taxon>
        <taxon>Pseudomonadati</taxon>
        <taxon>Pseudomonadota</taxon>
        <taxon>Gammaproteobacteria</taxon>
        <taxon>Alteromonadales</taxon>
        <taxon>Alteromonadaceae</taxon>
        <taxon>Paraglaciecola</taxon>
    </lineage>
</organism>
<dbReference type="Pfam" id="PF13489">
    <property type="entry name" value="Methyltransf_23"/>
    <property type="match status" value="1"/>
</dbReference>
<keyword evidence="2" id="KW-1185">Reference proteome</keyword>
<dbReference type="GO" id="GO:0032259">
    <property type="term" value="P:methylation"/>
    <property type="evidence" value="ECO:0007669"/>
    <property type="project" value="UniProtKB-KW"/>
</dbReference>
<dbReference type="GO" id="GO:0008168">
    <property type="term" value="F:methyltransferase activity"/>
    <property type="evidence" value="ECO:0007669"/>
    <property type="project" value="UniProtKB-KW"/>
</dbReference>
<name>A0ABS9D5C0_9ALTE</name>
<dbReference type="PANTHER" id="PTHR43861:SF6">
    <property type="entry name" value="METHYLTRANSFERASE TYPE 11"/>
    <property type="match status" value="1"/>
</dbReference>
<dbReference type="EMBL" id="JAKGAS010000004">
    <property type="protein sequence ID" value="MCF2948110.1"/>
    <property type="molecule type" value="Genomic_DNA"/>
</dbReference>
<dbReference type="InterPro" id="IPR029063">
    <property type="entry name" value="SAM-dependent_MTases_sf"/>
</dbReference>
<proteinExistence type="predicted"/>
<dbReference type="SUPFAM" id="SSF53335">
    <property type="entry name" value="S-adenosyl-L-methionine-dependent methyltransferases"/>
    <property type="match status" value="1"/>
</dbReference>
<evidence type="ECO:0000313" key="1">
    <source>
        <dbReference type="EMBL" id="MCF2948110.1"/>
    </source>
</evidence>
<sequence length="329" mass="38031">MSNITFDAIHTQTKQKKLTEMMHQSARVCHEMHNPNPVLNQCSICQSNNINFHVEKFGFRLDRCDDCEQIFCNPMPSHEQLASYYNGPMKEFENQFFADSFENRIPIFSHRINVIHNYVKQGLLLDIGSAIGIFIEALKRSNTELSIHCCEPSADACTRLKQRFPEINLYNNWLQDLPSEEKYDAITLWDTIEHIEDIDIFTQKVFSLLKPGGYWFFSTPNTHSFEWQIAGKDHVQLLPPGHINLFNPNSIEILMHRHGFNISEMQTPNGTLDISYIDKLTQSSNQYDEHLGSFLKTHLQDENFKQQFAQLLSTTTTAGNVFVIARKPA</sequence>
<keyword evidence="1" id="KW-0489">Methyltransferase</keyword>